<proteinExistence type="predicted"/>
<dbReference type="Proteomes" id="UP000823405">
    <property type="component" value="Unassembled WGS sequence"/>
</dbReference>
<dbReference type="PANTHER" id="PTHR47186">
    <property type="entry name" value="LEUCINE-RICH REPEAT-CONTAINING PROTEIN 57"/>
    <property type="match status" value="1"/>
</dbReference>
<protein>
    <submittedName>
        <fullName evidence="1">Uncharacterized protein</fullName>
    </submittedName>
</protein>
<gene>
    <name evidence="1" type="ORF">BGZ97_009907</name>
</gene>
<sequence length="1671" mass="191558">MHTSIPPLAQQPEPFTLGGNRRFGAILAQDDPTAPGIQQPEHDWMADLDREEQDEMISLRWELAMPFGRTLAQQELDWSTSKHFWTFVRNNHLLRSLCLHESLREFMEDVSIPYLIDTLASLTDLIMLENNYVTIDIDHVFSRFVTLGKYNTMFSPSGNGGALIQPSQQLREATFLDDCTYYELLRILRYTPNLESLDVGAISVLGGVTQTEAAVIMNNTPSRVTSLRLGMRGHMLDMALDQVFAWMPHLTTFTTTQLVPSIARALSIVCANLETVHEPYKVSLSARLGHAAEVETPALDLLLKNCPTLKKFDGIRHVLSGTIWEEPWVCQGLTFLRCQVKGIQRLSSQDQERYDIISARTGDEILSEDDNRLVLLHTTSLEQQRKIYGKLATLTQLRVLDLGTEYRRLHRELELSEEMHLSVSRPFSGTLELTMESGLGQLETLKDLQVFGFEGVDHRIGQVELEWMAREWKRLEEMRGLHANFPARLDSERRKAKLRERFEVLRQDVKHQGVDYGYGNRADLFRCIQVCRSWYDLFTPYMYILMKDERHGWAKIFRKFRLPKDTPEDKDETWLLELFAKYGRHIRRMQVHWCVFLNAVAAAQTCTRLDILSVEGQNWVQTRPEMTNSLVWRPPGLSVPSDEENLRTFEQHQRILGRWLRVLVRQNARTLTYLRVDSLAELEVADPGVLEGFLKGCQKLNGLVISGAKLGDTKNINIPKLVEDVPQIEYLGVRGPPWNETLLQVSLPNLKTLKLEHVPIQAVFQMLKKMPHLQELIVQLIIDGYQYYDALGAILDNTPSKLQRLFIVGIGFINDHYFSRNILPWLPDLVHISTQHIGPTLAALISTNYQNLRSYKQPIPVKSINPKYSLPHSTINTLSILLENCPHLTEFDGIEHKIEADYLLDHPWVCKGLEVLRCQIVGVHRLTEEEDMDYRQGKLFLKIDNKLVEKEKQAIIKHEYLQVQQQRVYDRLAEMVHLRVLDLGMEYRVIGEPQSLPQIRYGANEYADYGGPIPDTLELSMESGLDRLSTLKKLEVFGFEGVDHRIDYGELRWMGRSWPRLKEMRGLQEVQLERMRPDETSYLRAFMERIYPRTIDDSLYGWPRILKVLDSDTAKASGQDENWLFRIFAKYGHHIQHLTLHWKVTIKAASTSGNNKDISVACTSLKSLSVANIGCNLTHLQHKAGSAQNISTTLTSSAAALEGQTGPLLLPIFENAFQPRPCGARSKDQQMEDWRLVQQVWLLVQQNHSHLQVLRIDTSLDLLVDMNTTGFVDSMVVDHLTNLVDLQYRELRCDTSLLLRRLPRLRSLQSQVVLTDKVFTGSYSSLRCLSACRSLSVVEIVTLLQRLPNLNELAITQIKYVEYVETEEPVIEALDRTKPATLKRLTIVWSSKYDAQNLRHLSAWLPHLTDLSIGQMRYDVARILGDYYPHLKSLTDPLKTTQSRGGPIAIQSRVLAVVLSTCINLMVLDAQVHTIHMSLHASEPWECFGLETLHCRVGGIIRLTPTEECIFNDGCDASAVKKALLCLLMDGYDVEEEEIDPEMIFAKQRNSVTQQMRVYDRLAGLKRLKSLQLGPRQPNGMSYYPQAQLYQDDTLELTLDTGLERLGELKELEVFAFKGTGSRVGMAEVEWMARAWPKLRELRGLNDSFLKATELKEYMNRLRPDVVLSDF</sequence>
<dbReference type="InterPro" id="IPR032675">
    <property type="entry name" value="LRR_dom_sf"/>
</dbReference>
<reference evidence="1" key="1">
    <citation type="journal article" date="2020" name="Fungal Divers.">
        <title>Resolving the Mortierellaceae phylogeny through synthesis of multi-gene phylogenetics and phylogenomics.</title>
        <authorList>
            <person name="Vandepol N."/>
            <person name="Liber J."/>
            <person name="Desiro A."/>
            <person name="Na H."/>
            <person name="Kennedy M."/>
            <person name="Barry K."/>
            <person name="Grigoriev I.V."/>
            <person name="Miller A.N."/>
            <person name="O'Donnell K."/>
            <person name="Stajich J.E."/>
            <person name="Bonito G."/>
        </authorList>
    </citation>
    <scope>NUCLEOTIDE SEQUENCE</scope>
    <source>
        <strain evidence="1">NVP60</strain>
    </source>
</reference>
<dbReference type="OrthoDB" id="2324428at2759"/>
<dbReference type="PANTHER" id="PTHR47186:SF3">
    <property type="entry name" value="OS09G0267800 PROTEIN"/>
    <property type="match status" value="1"/>
</dbReference>
<dbReference type="Gene3D" id="3.80.10.10">
    <property type="entry name" value="Ribonuclease Inhibitor"/>
    <property type="match status" value="3"/>
</dbReference>
<comment type="caution">
    <text evidence="1">The sequence shown here is derived from an EMBL/GenBank/DDBJ whole genome shotgun (WGS) entry which is preliminary data.</text>
</comment>
<organism evidence="1 2">
    <name type="scientific">Linnemannia gamsii</name>
    <dbReference type="NCBI Taxonomy" id="64522"/>
    <lineage>
        <taxon>Eukaryota</taxon>
        <taxon>Fungi</taxon>
        <taxon>Fungi incertae sedis</taxon>
        <taxon>Mucoromycota</taxon>
        <taxon>Mortierellomycotina</taxon>
        <taxon>Mortierellomycetes</taxon>
        <taxon>Mortierellales</taxon>
        <taxon>Mortierellaceae</taxon>
        <taxon>Linnemannia</taxon>
    </lineage>
</organism>
<dbReference type="EMBL" id="JAAAIN010000491">
    <property type="protein sequence ID" value="KAG0313784.1"/>
    <property type="molecule type" value="Genomic_DNA"/>
</dbReference>
<keyword evidence="2" id="KW-1185">Reference proteome</keyword>
<accession>A0A9P6RBH0</accession>
<evidence type="ECO:0000313" key="1">
    <source>
        <dbReference type="EMBL" id="KAG0313784.1"/>
    </source>
</evidence>
<name>A0A9P6RBH0_9FUNG</name>
<dbReference type="SUPFAM" id="SSF52047">
    <property type="entry name" value="RNI-like"/>
    <property type="match status" value="1"/>
</dbReference>
<evidence type="ECO:0000313" key="2">
    <source>
        <dbReference type="Proteomes" id="UP000823405"/>
    </source>
</evidence>